<dbReference type="Gene3D" id="2.60.40.1080">
    <property type="match status" value="5"/>
</dbReference>
<keyword evidence="3" id="KW-1185">Reference proteome</keyword>
<protein>
    <submittedName>
        <fullName evidence="2">Ig-like domain-containing protein</fullName>
    </submittedName>
</protein>
<dbReference type="RefSeq" id="WP_235119195.1">
    <property type="nucleotide sequence ID" value="NZ_CP090978.1"/>
</dbReference>
<dbReference type="SUPFAM" id="SSF49373">
    <property type="entry name" value="Invasin/intimin cell-adhesion fragments"/>
    <property type="match status" value="5"/>
</dbReference>
<evidence type="ECO:0000313" key="2">
    <source>
        <dbReference type="EMBL" id="UJF32852.1"/>
    </source>
</evidence>
<feature type="domain" description="BIG2" evidence="1">
    <location>
        <begin position="25"/>
        <end position="108"/>
    </location>
</feature>
<feature type="domain" description="BIG2" evidence="1">
    <location>
        <begin position="194"/>
        <end position="275"/>
    </location>
</feature>
<dbReference type="SMART" id="SM00635">
    <property type="entry name" value="BID_2"/>
    <property type="match status" value="5"/>
</dbReference>
<reference evidence="2 3" key="1">
    <citation type="journal article" date="2024" name="Int. J. Syst. Evol. Microbiol.">
        <title>Paenibacillus hexagrammi sp. nov., a novel bacterium isolated from the gut content of Hexagrammos agrammus.</title>
        <authorList>
            <person name="Jung H.K."/>
            <person name="Kim D.G."/>
            <person name="Zin H."/>
            <person name="Park J."/>
            <person name="Jung H."/>
            <person name="Kim Y.O."/>
            <person name="Kong H.J."/>
            <person name="Kim J.W."/>
            <person name="Kim Y.S."/>
        </authorList>
    </citation>
    <scope>NUCLEOTIDE SEQUENCE [LARGE SCALE GENOMIC DNA]</scope>
    <source>
        <strain evidence="2 3">YPD9-1</strain>
    </source>
</reference>
<dbReference type="Pfam" id="PF02368">
    <property type="entry name" value="Big_2"/>
    <property type="match status" value="3"/>
</dbReference>
<evidence type="ECO:0000313" key="3">
    <source>
        <dbReference type="Proteomes" id="UP001649230"/>
    </source>
</evidence>
<gene>
    <name evidence="2" type="ORF">L0M14_25280</name>
</gene>
<feature type="domain" description="BIG2" evidence="1">
    <location>
        <begin position="361"/>
        <end position="441"/>
    </location>
</feature>
<accession>A0ABY3SG88</accession>
<feature type="domain" description="BIG2" evidence="1">
    <location>
        <begin position="278"/>
        <end position="358"/>
    </location>
</feature>
<proteinExistence type="predicted"/>
<organism evidence="2 3">
    <name type="scientific">Paenibacillus hexagrammi</name>
    <dbReference type="NCBI Taxonomy" id="2908839"/>
    <lineage>
        <taxon>Bacteria</taxon>
        <taxon>Bacillati</taxon>
        <taxon>Bacillota</taxon>
        <taxon>Bacilli</taxon>
        <taxon>Bacillales</taxon>
        <taxon>Paenibacillaceae</taxon>
        <taxon>Paenibacillus</taxon>
    </lineage>
</organism>
<name>A0ABY3SG88_9BACL</name>
<dbReference type="InterPro" id="IPR003343">
    <property type="entry name" value="Big_2"/>
</dbReference>
<feature type="domain" description="BIG2" evidence="1">
    <location>
        <begin position="111"/>
        <end position="191"/>
    </location>
</feature>
<sequence>MQAYSSGETIVTAQYGEKTATMTVQVDAAKTLQAKEEKYLLQPGDVKQVALTATFEDDTTEDVTDQAVWTVKDAQVATVQNGQITAVSRGATTVTASFGLKSVDITVSVGEITRIAMSEKKVALSDGGFKQLGLTVYFKDGTTKDVTSSASWSSSSSSIAAVYDGLVEAVDSGKATVTASYGDQSATTAVEVNIAQALTLNKRSLIVKNGDTSQLSLTMTNSSGDITDVTDKADWTVGSTKIAEVSTGGLVTAYDQGKTTVSAKYGGKTVSIPLEIDVATKLVLSKKSLQLKSTQTENLTATAYFSDGSSRDVTSETEWSSSKIAVADVEDGTLTAYSYGKATIKAKFGGKTVTLPVEVDKLKYLKASTTRVELTAGSAQQLTLTATYADGSEGDVSQAALWTSSNEKVADTKDGKITAVYKGLSRVTAKFAGKTVTIVVVVK</sequence>
<dbReference type="EMBL" id="CP090978">
    <property type="protein sequence ID" value="UJF32852.1"/>
    <property type="molecule type" value="Genomic_DNA"/>
</dbReference>
<evidence type="ECO:0000259" key="1">
    <source>
        <dbReference type="SMART" id="SM00635"/>
    </source>
</evidence>
<dbReference type="InterPro" id="IPR008964">
    <property type="entry name" value="Invasin/intimin_cell_adhesion"/>
</dbReference>
<dbReference type="Proteomes" id="UP001649230">
    <property type="component" value="Chromosome"/>
</dbReference>